<dbReference type="EMBL" id="CAJOBF010011274">
    <property type="protein sequence ID" value="CAF4303818.1"/>
    <property type="molecule type" value="Genomic_DNA"/>
</dbReference>
<gene>
    <name evidence="1" type="ORF">UXM345_LOCUS33566</name>
</gene>
<reference evidence="1" key="1">
    <citation type="submission" date="2021-02" db="EMBL/GenBank/DDBJ databases">
        <authorList>
            <person name="Nowell W R."/>
        </authorList>
    </citation>
    <scope>NUCLEOTIDE SEQUENCE</scope>
</reference>
<evidence type="ECO:0000313" key="2">
    <source>
        <dbReference type="Proteomes" id="UP000663842"/>
    </source>
</evidence>
<evidence type="ECO:0000313" key="1">
    <source>
        <dbReference type="EMBL" id="CAF4303818.1"/>
    </source>
</evidence>
<feature type="non-terminal residue" evidence="1">
    <location>
        <position position="1"/>
    </location>
</feature>
<sequence length="17" mass="1824">RASLANIQSKLAVLNLL</sequence>
<organism evidence="1 2">
    <name type="scientific">Rotaria magnacalcarata</name>
    <dbReference type="NCBI Taxonomy" id="392030"/>
    <lineage>
        <taxon>Eukaryota</taxon>
        <taxon>Metazoa</taxon>
        <taxon>Spiralia</taxon>
        <taxon>Gnathifera</taxon>
        <taxon>Rotifera</taxon>
        <taxon>Eurotatoria</taxon>
        <taxon>Bdelloidea</taxon>
        <taxon>Philodinida</taxon>
        <taxon>Philodinidae</taxon>
        <taxon>Rotaria</taxon>
    </lineage>
</organism>
<name>A0A820IAL0_9BILA</name>
<proteinExistence type="predicted"/>
<protein>
    <submittedName>
        <fullName evidence="1">Uncharacterized protein</fullName>
    </submittedName>
</protein>
<comment type="caution">
    <text evidence="1">The sequence shown here is derived from an EMBL/GenBank/DDBJ whole genome shotgun (WGS) entry which is preliminary data.</text>
</comment>
<dbReference type="AlphaFoldDB" id="A0A820IAL0"/>
<accession>A0A820IAL0</accession>
<dbReference type="Proteomes" id="UP000663842">
    <property type="component" value="Unassembled WGS sequence"/>
</dbReference>